<protein>
    <submittedName>
        <fullName evidence="2">Asp23 family protein</fullName>
    </submittedName>
</protein>
<evidence type="ECO:0000313" key="3">
    <source>
        <dbReference type="Proteomes" id="UP000032522"/>
    </source>
</evidence>
<name>A0A0D8BPQ6_GEOKU</name>
<dbReference type="PATRIC" id="fig|1462.6.peg.2288"/>
<accession>A0A0D8BPQ6</accession>
<comment type="similarity">
    <text evidence="1">Belongs to the asp23 family.</text>
</comment>
<dbReference type="AlphaFoldDB" id="A0A0D8BPQ6"/>
<proteinExistence type="inferred from homology"/>
<dbReference type="OrthoDB" id="2972336at2"/>
<sequence>MNTFRYRKRSAVEATLLTIVMMCVRGQTDVALDDCEVFITVAQGERCRVTVKMSIRYGAPVMEVCRHLQQHIAEEIAAMTPYVAEAVDIVVKRLVMPEKNA</sequence>
<evidence type="ECO:0000256" key="1">
    <source>
        <dbReference type="ARBA" id="ARBA00005721"/>
    </source>
</evidence>
<dbReference type="Pfam" id="PF03780">
    <property type="entry name" value="Asp23"/>
    <property type="match status" value="1"/>
</dbReference>
<dbReference type="InterPro" id="IPR005531">
    <property type="entry name" value="Asp23"/>
</dbReference>
<evidence type="ECO:0000313" key="2">
    <source>
        <dbReference type="EMBL" id="KJE25984.1"/>
    </source>
</evidence>
<gene>
    <name evidence="2" type="ORF">LG52_2039</name>
</gene>
<dbReference type="Proteomes" id="UP000032522">
    <property type="component" value="Unassembled WGS sequence"/>
</dbReference>
<organism evidence="2 3">
    <name type="scientific">Geobacillus kaustophilus</name>
    <dbReference type="NCBI Taxonomy" id="1462"/>
    <lineage>
        <taxon>Bacteria</taxon>
        <taxon>Bacillati</taxon>
        <taxon>Bacillota</taxon>
        <taxon>Bacilli</taxon>
        <taxon>Bacillales</taxon>
        <taxon>Anoxybacillaceae</taxon>
        <taxon>Geobacillus</taxon>
        <taxon>Geobacillus thermoleovorans group</taxon>
    </lineage>
</organism>
<dbReference type="RefSeq" id="WP_044731835.1">
    <property type="nucleotide sequence ID" value="NZ_JYBP01000003.1"/>
</dbReference>
<reference evidence="2 3" key="1">
    <citation type="submission" date="2015-01" db="EMBL/GenBank/DDBJ databases">
        <authorList>
            <person name="Filippidou S."/>
            <person name="Jeanneret N."/>
            <person name="Russel-Delif L."/>
            <person name="Junier T."/>
            <person name="Wunderlin T."/>
            <person name="Molina V."/>
            <person name="Johnson S.L."/>
            <person name="Davenport K.W."/>
            <person name="Chain P.S."/>
            <person name="Dorador C."/>
            <person name="Junier P."/>
        </authorList>
    </citation>
    <scope>NUCLEOTIDE SEQUENCE [LARGE SCALE GENOMIC DNA]</scope>
    <source>
        <strain evidence="2 3">Et7/4</strain>
    </source>
</reference>
<dbReference type="EMBL" id="JYBP01000003">
    <property type="protein sequence ID" value="KJE25984.1"/>
    <property type="molecule type" value="Genomic_DNA"/>
</dbReference>
<comment type="caution">
    <text evidence="2">The sequence shown here is derived from an EMBL/GenBank/DDBJ whole genome shotgun (WGS) entry which is preliminary data.</text>
</comment>